<sequence>MAKLLLSRARSKSESRLNRKTRLLGHPAEPLEPLQKFDDAEPLPARHGHFIPRQISNLVANAHSTPKGSFDLGRPKTSAGPQASPKTAERPKTSHGKKSNLEEPSFSMLNRSYTWSREQYKSQPASSRDMDSPMLHAFPPRSSSRQQTPATPDASLEIGVAISSESQHPKTLSDARSSTVYGADDRYSRSLPQHYVSLDSEVHSPASGYASDTIPTSESKDAANRGGWRKFFGKSLFNKKSPQKSLLTQTSQVSVTSTSSTQDTKISLDSVREYSPTTPIVVVETPPQWEPEASSPQQPKLGKSPLLDVDIPKVELERYSVMFDALLNQQPLKPSIYTRRKSGVNGPNYSDDSSDSSDSTPSLSLPKKKENLSLGQLGIVNKSPLWLFPATPRTPKSPGRPRAMTTPTEYVSATTPPATTPETSTFRKPRPESDIVPSLLMMLDDHVQRVNLRNEKDPQTPFSIISENSELDSPYSPAEGSARGHRAPWVRKFSMLDEPEWDMITTTPLKPRTPSPTERESEPAADDGEAYVAKAAKISIARQISISQRQLLLPVISRPERFVSRSRSVKSLNPKGQESLGVEAQPVGSSPPLAAQPDDIAMAL</sequence>
<keyword evidence="3" id="KW-1185">Reference proteome</keyword>
<evidence type="ECO:0000313" key="2">
    <source>
        <dbReference type="EMBL" id="EWC44223.1"/>
    </source>
</evidence>
<feature type="region of interest" description="Disordered" evidence="1">
    <location>
        <begin position="337"/>
        <end position="369"/>
    </location>
</feature>
<accession>W7HWD7</accession>
<protein>
    <submittedName>
        <fullName evidence="2">Uncharacterized protein</fullName>
    </submittedName>
</protein>
<evidence type="ECO:0000313" key="3">
    <source>
        <dbReference type="Proteomes" id="UP000024837"/>
    </source>
</evidence>
<reference evidence="2 3" key="1">
    <citation type="submission" date="2013-05" db="EMBL/GenBank/DDBJ databases">
        <title>Drechslerella stenobrocha genome reveals carnivorous origination and mechanical trapping mechanism of predatory fungi.</title>
        <authorList>
            <person name="Liu X."/>
            <person name="Zhang W."/>
            <person name="Liu K."/>
        </authorList>
    </citation>
    <scope>NUCLEOTIDE SEQUENCE [LARGE SCALE GENOMIC DNA]</scope>
    <source>
        <strain evidence="2 3">248</strain>
    </source>
</reference>
<feature type="compositionally biased region" description="Polar residues" evidence="1">
    <location>
        <begin position="565"/>
        <end position="576"/>
    </location>
</feature>
<dbReference type="HOGENOM" id="CLU_463814_0_0_1"/>
<feature type="compositionally biased region" description="Polar residues" evidence="1">
    <location>
        <begin position="141"/>
        <end position="150"/>
    </location>
</feature>
<evidence type="ECO:0000256" key="1">
    <source>
        <dbReference type="SAM" id="MobiDB-lite"/>
    </source>
</evidence>
<dbReference type="AlphaFoldDB" id="W7HWD7"/>
<feature type="compositionally biased region" description="Polar residues" evidence="1">
    <location>
        <begin position="54"/>
        <end position="67"/>
    </location>
</feature>
<feature type="compositionally biased region" description="Polar residues" evidence="1">
    <location>
        <begin position="107"/>
        <end position="126"/>
    </location>
</feature>
<feature type="region of interest" description="Disordered" evidence="1">
    <location>
        <begin position="1"/>
        <end position="181"/>
    </location>
</feature>
<dbReference type="Proteomes" id="UP000024837">
    <property type="component" value="Unassembled WGS sequence"/>
</dbReference>
<gene>
    <name evidence="2" type="ORF">DRE_06968</name>
</gene>
<feature type="region of interest" description="Disordered" evidence="1">
    <location>
        <begin position="242"/>
        <end position="306"/>
    </location>
</feature>
<proteinExistence type="predicted"/>
<feature type="compositionally biased region" description="Low complexity" evidence="1">
    <location>
        <begin position="412"/>
        <end position="424"/>
    </location>
</feature>
<dbReference type="EMBL" id="KI966444">
    <property type="protein sequence ID" value="EWC44223.1"/>
    <property type="molecule type" value="Genomic_DNA"/>
</dbReference>
<feature type="region of interest" description="Disordered" evidence="1">
    <location>
        <begin position="202"/>
        <end position="225"/>
    </location>
</feature>
<name>W7HWD7_9PEZI</name>
<feature type="region of interest" description="Disordered" evidence="1">
    <location>
        <begin position="390"/>
        <end position="432"/>
    </location>
</feature>
<feature type="region of interest" description="Disordered" evidence="1">
    <location>
        <begin position="505"/>
        <end position="528"/>
    </location>
</feature>
<feature type="region of interest" description="Disordered" evidence="1">
    <location>
        <begin position="458"/>
        <end position="483"/>
    </location>
</feature>
<feature type="compositionally biased region" description="Low complexity" evidence="1">
    <location>
        <begin position="245"/>
        <end position="262"/>
    </location>
</feature>
<feature type="compositionally biased region" description="Low complexity" evidence="1">
    <location>
        <begin position="356"/>
        <end position="365"/>
    </location>
</feature>
<dbReference type="OrthoDB" id="5404004at2759"/>
<organism evidence="2 3">
    <name type="scientific">Drechslerella stenobrocha 248</name>
    <dbReference type="NCBI Taxonomy" id="1043628"/>
    <lineage>
        <taxon>Eukaryota</taxon>
        <taxon>Fungi</taxon>
        <taxon>Dikarya</taxon>
        <taxon>Ascomycota</taxon>
        <taxon>Pezizomycotina</taxon>
        <taxon>Orbiliomycetes</taxon>
        <taxon>Orbiliales</taxon>
        <taxon>Orbiliaceae</taxon>
        <taxon>Drechslerella</taxon>
    </lineage>
</organism>
<feature type="compositionally biased region" description="Low complexity" evidence="1">
    <location>
        <begin position="276"/>
        <end position="287"/>
    </location>
</feature>
<feature type="region of interest" description="Disordered" evidence="1">
    <location>
        <begin position="563"/>
        <end position="604"/>
    </location>
</feature>